<dbReference type="RefSeq" id="WP_034949537.1">
    <property type="nucleotide sequence ID" value="NZ_JDST02000053.1"/>
</dbReference>
<evidence type="ECO:0000313" key="2">
    <source>
        <dbReference type="Proteomes" id="UP000021315"/>
    </source>
</evidence>
<comment type="caution">
    <text evidence="1">The sequence shown here is derived from an EMBL/GenBank/DDBJ whole genome shotgun (WGS) entry which is preliminary data.</text>
</comment>
<dbReference type="EMBL" id="JDST02000053">
    <property type="protein sequence ID" value="KFB76528.1"/>
    <property type="molecule type" value="Genomic_DNA"/>
</dbReference>
<sequence length="524" mass="58187">MAALFQLDSPVLHFGPRLPAGVRYSQRKFLLWPALMYRVVAPDVRPRQVNVLQKAVLGMCRAGITFPPRIGEKLKIHADLATLILSELVQRGLIKQDGLPTQAGNEVFEDEALDMRPAVTGHVFQDPWSGDLWPRFVQRLDYAELDRRENGFPDLILGTKGKPRRERAFMCRPIDSALPSAPDVRQILRATHRHKAALRNSESFEAADEDEHLDLDAGPVLERISLVDDSPTPVFLSTFIYLVENEQTGDWHACDPFGLGESPAVRRAVERELAHFPRLRETVEALVGSSLDAQAEKQRGWIAEVRVLATSNLERKLTVNARDLPEFEQLLQLEMAYVDAQLLGDACPEQRLRDLLGATRRVLESTFRSIAARFPPGEVWRHAYFKDKNGKDRPVQDQAYVASVYEARAVALGFKTPLPAALAGTRPNHLKAACFESGWRLRGAIVAAMMLATDQPDHPLARAARRRPELIEDLDRVATIAGDAIHAGDSSLELAAISPVIESVYRSVAILGGIEVGATKLVEG</sequence>
<evidence type="ECO:0000313" key="1">
    <source>
        <dbReference type="EMBL" id="KFB76528.1"/>
    </source>
</evidence>
<organism evidence="1 2">
    <name type="scientific">Candidatus Accumulibacter cognatus</name>
    <dbReference type="NCBI Taxonomy" id="2954383"/>
    <lineage>
        <taxon>Bacteria</taxon>
        <taxon>Pseudomonadati</taxon>
        <taxon>Pseudomonadota</taxon>
        <taxon>Betaproteobacteria</taxon>
        <taxon>Candidatus Accumulibacter</taxon>
    </lineage>
</organism>
<proteinExistence type="predicted"/>
<dbReference type="STRING" id="1453999.AW06_002438"/>
<reference evidence="1" key="1">
    <citation type="submission" date="2014-02" db="EMBL/GenBank/DDBJ databases">
        <title>Expanding our view of genomic diversity in Candidatus Accumulibacter clades.</title>
        <authorList>
            <person name="Skennerton C.T."/>
            <person name="Barr J.J."/>
            <person name="Slater F.R."/>
            <person name="Bond P.L."/>
            <person name="Tyson G.W."/>
        </authorList>
    </citation>
    <scope>NUCLEOTIDE SEQUENCE [LARGE SCALE GENOMIC DNA]</scope>
</reference>
<accession>A0A080M5L6</accession>
<name>A0A080M5L6_9PROT</name>
<protein>
    <submittedName>
        <fullName evidence="1">Uncharacterized protein</fullName>
    </submittedName>
</protein>
<dbReference type="AlphaFoldDB" id="A0A080M5L6"/>
<gene>
    <name evidence="1" type="ORF">AW06_002438</name>
</gene>
<dbReference type="Proteomes" id="UP000021315">
    <property type="component" value="Unassembled WGS sequence"/>
</dbReference>
<keyword evidence="2" id="KW-1185">Reference proteome</keyword>